<dbReference type="InterPro" id="IPR036278">
    <property type="entry name" value="Sialidase_sf"/>
</dbReference>
<dbReference type="GO" id="GO:0010411">
    <property type="term" value="P:xyloglucan metabolic process"/>
    <property type="evidence" value="ECO:0007669"/>
    <property type="project" value="TreeGrafter"/>
</dbReference>
<feature type="region of interest" description="Disordered" evidence="2">
    <location>
        <begin position="760"/>
        <end position="780"/>
    </location>
</feature>
<keyword evidence="3" id="KW-0732">Signal</keyword>
<organism evidence="5 6">
    <name type="scientific">Maribacter cobaltidurans</name>
    <dbReference type="NCBI Taxonomy" id="1178778"/>
    <lineage>
        <taxon>Bacteria</taxon>
        <taxon>Pseudomonadati</taxon>
        <taxon>Bacteroidota</taxon>
        <taxon>Flavobacteriia</taxon>
        <taxon>Flavobacteriales</taxon>
        <taxon>Flavobacteriaceae</taxon>
        <taxon>Maribacter</taxon>
    </lineage>
</organism>
<feature type="signal peptide" evidence="3">
    <location>
        <begin position="1"/>
        <end position="24"/>
    </location>
</feature>
<dbReference type="SUPFAM" id="SSF110296">
    <property type="entry name" value="Oligoxyloglucan reducing end-specific cellobiohydrolase"/>
    <property type="match status" value="1"/>
</dbReference>
<name>A0A223V403_9FLAO</name>
<dbReference type="SUPFAM" id="SSF50939">
    <property type="entry name" value="Sialidases"/>
    <property type="match status" value="1"/>
</dbReference>
<feature type="domain" description="Sortilin N-terminal" evidence="4">
    <location>
        <begin position="134"/>
        <end position="259"/>
    </location>
</feature>
<dbReference type="Pfam" id="PF15902">
    <property type="entry name" value="Sortilin-Vps10"/>
    <property type="match status" value="2"/>
</dbReference>
<evidence type="ECO:0000313" key="6">
    <source>
        <dbReference type="Proteomes" id="UP000215244"/>
    </source>
</evidence>
<dbReference type="Proteomes" id="UP000215244">
    <property type="component" value="Chromosome"/>
</dbReference>
<protein>
    <submittedName>
        <fullName evidence="5">Glycosyl hydrolase</fullName>
    </submittedName>
</protein>
<evidence type="ECO:0000256" key="1">
    <source>
        <dbReference type="ARBA" id="ARBA00022737"/>
    </source>
</evidence>
<evidence type="ECO:0000259" key="4">
    <source>
        <dbReference type="Pfam" id="PF15902"/>
    </source>
</evidence>
<dbReference type="AlphaFoldDB" id="A0A223V403"/>
<dbReference type="PANTHER" id="PTHR43739:SF5">
    <property type="entry name" value="EXO-ALPHA-SIALIDASE"/>
    <property type="match status" value="1"/>
</dbReference>
<feature type="compositionally biased region" description="Polar residues" evidence="2">
    <location>
        <begin position="769"/>
        <end position="780"/>
    </location>
</feature>
<dbReference type="Gene3D" id="2.130.10.10">
    <property type="entry name" value="YVTN repeat-like/Quinoprotein amine dehydrogenase"/>
    <property type="match status" value="4"/>
</dbReference>
<dbReference type="GO" id="GO:0016787">
    <property type="term" value="F:hydrolase activity"/>
    <property type="evidence" value="ECO:0007669"/>
    <property type="project" value="UniProtKB-KW"/>
</dbReference>
<feature type="domain" description="Sortilin N-terminal" evidence="4">
    <location>
        <begin position="294"/>
        <end position="424"/>
    </location>
</feature>
<keyword evidence="1" id="KW-0677">Repeat</keyword>
<dbReference type="CDD" id="cd15482">
    <property type="entry name" value="Sialidase_non-viral"/>
    <property type="match status" value="2"/>
</dbReference>
<accession>A0A223V403</accession>
<proteinExistence type="predicted"/>
<dbReference type="InterPro" id="IPR031778">
    <property type="entry name" value="Sortilin_N"/>
</dbReference>
<dbReference type="KEGG" id="marb:CJ263_07400"/>
<keyword evidence="6" id="KW-1185">Reference proteome</keyword>
<dbReference type="OrthoDB" id="9757809at2"/>
<feature type="chain" id="PRO_5043747224" evidence="3">
    <location>
        <begin position="25"/>
        <end position="1044"/>
    </location>
</feature>
<gene>
    <name evidence="5" type="ORF">CJ263_07400</name>
</gene>
<reference evidence="5 6" key="1">
    <citation type="submission" date="2017-08" db="EMBL/GenBank/DDBJ databases">
        <title>The complete genome sequence of Maribacter sp. B1, isolated from deep-sea sediment.</title>
        <authorList>
            <person name="Wu Y.-H."/>
            <person name="Cheng H."/>
            <person name="Xu X.-W."/>
        </authorList>
    </citation>
    <scope>NUCLEOTIDE SEQUENCE [LARGE SCALE GENOMIC DNA]</scope>
    <source>
        <strain evidence="5 6">B1</strain>
    </source>
</reference>
<dbReference type="EMBL" id="CP022957">
    <property type="protein sequence ID" value="ASV30062.1"/>
    <property type="molecule type" value="Genomic_DNA"/>
</dbReference>
<dbReference type="PANTHER" id="PTHR43739">
    <property type="entry name" value="XYLOGLUCANASE (EUROFUNG)"/>
    <property type="match status" value="1"/>
</dbReference>
<keyword evidence="5" id="KW-0378">Hydrolase</keyword>
<evidence type="ECO:0000256" key="3">
    <source>
        <dbReference type="SAM" id="SignalP"/>
    </source>
</evidence>
<dbReference type="InterPro" id="IPR052025">
    <property type="entry name" value="Xyloglucanase_GH74"/>
</dbReference>
<evidence type="ECO:0000313" key="5">
    <source>
        <dbReference type="EMBL" id="ASV30062.1"/>
    </source>
</evidence>
<dbReference type="InterPro" id="IPR015943">
    <property type="entry name" value="WD40/YVTN_repeat-like_dom_sf"/>
</dbReference>
<sequence>MKPNYSFMGLMALLLLLFTNTAEAQRRNKSKSVTVTYPEELYSSLDYREIGPFRGGRSAAVTGVPGEPNLYYFGATGGGVWKTLDGGRTWENISDGYFGGSIGAVEVAQSDPNVMYVGGGEQTLRGNVSSGYGVWKTVDAGKTWEKAGLEKSRHVPRIRVHPTDYNTVYAAVLGDIYKPTKERGVYKSTDGGKTWKQVLFVNDQAGAVDLTFDPNNPRILYASTWRAQRTPYSLSSGGEGSALWKSTDSGETWKEISKNEGFPTDTLGIIGVAVSPKNSERVWAIVENKEKGGLYRSEDGGKKWTLVNSDRSLRQRAWYYTRVYADTQDEDVVYVLNVSYHKSTDGGKSFKSFNAPHGDHHDLWISPEDGQRMIIGDDGGAQISYDGGETWSTYYNQPTAQYYRVTTDNHFPYRIYVAQQDNSTLRVNHRSDGSAITEDDWEETAGGESAWIAVDPENDDIVYGGSYDGFLTRVNHEKGTVRGINVWPDNPMGAGAEAMKYRFQWNFPILFSRHDPNKLYTFSNHVHMTTNEGQSWEVLSGDLTRNDPTKLGSSGGPITQDNTSVEYYCTIFTANESPLKEGLLWVGSDDGLIHVTKDGGKTWENVTPANMPEWNMINSIEPSYFDEGTCYVAATRYKLGDFQPYLYKTTDYGQTWTKITNGIDAEHFTRVVREDPKRKGLLYAGTETGMYISFDDGANWNSFQMNLPIVPITDLTIKDDNLIVATQGRSLWMIDDLTVLHQLDENKKTSGNILYKPKETYRTKGRASSRPSKTSGQNHPNGVVTHFYLKNLSEKDSVHLTYISMAGDTLATYNNFSKEKDKKLEVKKGGNTFVWDTRGKGAKLLDGMILWWANLDGPKAVPGSYKVHLNVNGNTNTETFKIVPDPRAEASVADMQKQYDFITDINTTIDKAHKSIEKIRNVTAQLDAFTKQYADNESTKELIEKAKKMKESLGEVEKALYQTKNRSRQDPLNFPIKLTNKLGHLNSLVAIDDFPPTDQDIQVKNELTAQINDELEKFDAVMSNELKEFNSSFNALGLNYLFVE</sequence>
<evidence type="ECO:0000256" key="2">
    <source>
        <dbReference type="SAM" id="MobiDB-lite"/>
    </source>
</evidence>